<organism evidence="2 3">
    <name type="scientific">Cyanobium usitatum str. Tous</name>
    <dbReference type="NCBI Taxonomy" id="2116684"/>
    <lineage>
        <taxon>Bacteria</taxon>
        <taxon>Bacillati</taxon>
        <taxon>Cyanobacteriota</taxon>
        <taxon>Cyanophyceae</taxon>
        <taxon>Synechococcales</taxon>
        <taxon>Prochlorococcaceae</taxon>
        <taxon>Cyanobium</taxon>
    </lineage>
</organism>
<gene>
    <name evidence="2" type="ORF">C7K55_07515</name>
</gene>
<evidence type="ECO:0000256" key="1">
    <source>
        <dbReference type="SAM" id="MobiDB-lite"/>
    </source>
</evidence>
<dbReference type="AlphaFoldDB" id="A0A2P7MVC5"/>
<accession>A0A2P7MVC5</accession>
<dbReference type="EMBL" id="PXXO01000007">
    <property type="protein sequence ID" value="PSJ05177.1"/>
    <property type="molecule type" value="Genomic_DNA"/>
</dbReference>
<protein>
    <submittedName>
        <fullName evidence="2">Uncharacterized protein</fullName>
    </submittedName>
</protein>
<dbReference type="OrthoDB" id="423098at2"/>
<name>A0A2P7MVC5_9CYAN</name>
<dbReference type="RefSeq" id="WP_106502801.1">
    <property type="nucleotide sequence ID" value="NZ_PXXO01000007.1"/>
</dbReference>
<evidence type="ECO:0000313" key="2">
    <source>
        <dbReference type="EMBL" id="PSJ05177.1"/>
    </source>
</evidence>
<evidence type="ECO:0000313" key="3">
    <source>
        <dbReference type="Proteomes" id="UP000243002"/>
    </source>
</evidence>
<keyword evidence="3" id="KW-1185">Reference proteome</keyword>
<proteinExistence type="predicted"/>
<comment type="caution">
    <text evidence="2">The sequence shown here is derived from an EMBL/GenBank/DDBJ whole genome shotgun (WGS) entry which is preliminary data.</text>
</comment>
<dbReference type="Proteomes" id="UP000243002">
    <property type="component" value="Unassembled WGS sequence"/>
</dbReference>
<feature type="region of interest" description="Disordered" evidence="1">
    <location>
        <begin position="199"/>
        <end position="243"/>
    </location>
</feature>
<sequence length="243" mass="26440">MRQHPISAVTEPTQYRAIGVVRGVYVPTDAEQLTRGVIRTADGTELEAVVLGRLLTLMRRHLNLEEPHLWVVYPRSREEEGLHLQMVGVWEPSTLAAGEEAVSPAVDSSAAVSSDDALPEGDDYFSVRGELIYTRPETGDLVVKVRVMPRPDGSRPVPFKLQLKGDVPLEHLRHFVALNLRRQAQQLQLESFEVIGPVAQRGNRGGKGRRDGAASKGGKGGKGRPAAPSQAGQRPSPVSRPAT</sequence>
<reference evidence="2 3" key="1">
    <citation type="journal article" date="2018" name="Environ. Microbiol.">
        <title>Ecological and genomic features of two widespread freshwater picocyanobacteria.</title>
        <authorList>
            <person name="Cabello-Yeves P.J."/>
            <person name="Picazo A."/>
            <person name="Camacho A."/>
            <person name="Callieri C."/>
            <person name="Rosselli R."/>
            <person name="Roda-Garcia J.J."/>
            <person name="Coutinho F.H."/>
            <person name="Rodriguez-Valera F."/>
        </authorList>
    </citation>
    <scope>NUCLEOTIDE SEQUENCE [LARGE SCALE GENOMIC DNA]</scope>
    <source>
        <strain evidence="2 3">Tous</strain>
    </source>
</reference>